<dbReference type="Gene3D" id="3.30.420.240">
    <property type="match status" value="1"/>
</dbReference>
<keyword evidence="4" id="KW-1185">Reference proteome</keyword>
<dbReference type="InterPro" id="IPR027417">
    <property type="entry name" value="P-loop_NTPase"/>
</dbReference>
<evidence type="ECO:0000313" key="3">
    <source>
        <dbReference type="EMBL" id="SDH03041.1"/>
    </source>
</evidence>
<dbReference type="Gene3D" id="3.40.50.300">
    <property type="entry name" value="P-loop containing nucleotide triphosphate hydrolases"/>
    <property type="match status" value="1"/>
</dbReference>
<dbReference type="Proteomes" id="UP000198607">
    <property type="component" value="Unassembled WGS sequence"/>
</dbReference>
<proteinExistence type="predicted"/>
<evidence type="ECO:0000313" key="4">
    <source>
        <dbReference type="Proteomes" id="UP000198607"/>
    </source>
</evidence>
<organism evidence="3 4">
    <name type="scientific">Propionivibrio dicarboxylicus</name>
    <dbReference type="NCBI Taxonomy" id="83767"/>
    <lineage>
        <taxon>Bacteria</taxon>
        <taxon>Pseudomonadati</taxon>
        <taxon>Pseudomonadota</taxon>
        <taxon>Betaproteobacteria</taxon>
        <taxon>Rhodocyclales</taxon>
        <taxon>Rhodocyclaceae</taxon>
        <taxon>Propionivibrio</taxon>
    </lineage>
</organism>
<name>A0A1G7Z2P0_9RHOO</name>
<protein>
    <submittedName>
        <fullName evidence="3">Phage uncharacterized protein (Putative large terminase), C-terminal domain-containing protein</fullName>
    </submittedName>
</protein>
<dbReference type="AlphaFoldDB" id="A0A1G7Z2P0"/>
<feature type="domain" description="Terminase large subunit gp17-like C-terminal" evidence="2">
    <location>
        <begin position="311"/>
        <end position="455"/>
    </location>
</feature>
<dbReference type="RefSeq" id="WP_176785756.1">
    <property type="nucleotide sequence ID" value="NZ_FNCY01000003.1"/>
</dbReference>
<reference evidence="3 4" key="1">
    <citation type="submission" date="2016-10" db="EMBL/GenBank/DDBJ databases">
        <authorList>
            <person name="de Groot N.N."/>
        </authorList>
    </citation>
    <scope>NUCLEOTIDE SEQUENCE [LARGE SCALE GENOMIC DNA]</scope>
    <source>
        <strain evidence="3 4">DSM 5885</strain>
    </source>
</reference>
<gene>
    <name evidence="3" type="ORF">SAMN05660652_01058</name>
</gene>
<dbReference type="Pfam" id="PF17289">
    <property type="entry name" value="Terminase_6C"/>
    <property type="match status" value="1"/>
</dbReference>
<evidence type="ECO:0000256" key="1">
    <source>
        <dbReference type="ARBA" id="ARBA00022612"/>
    </source>
</evidence>
<dbReference type="STRING" id="83767.SAMN05660652_01058"/>
<dbReference type="EMBL" id="FNCY01000003">
    <property type="protein sequence ID" value="SDH03041.1"/>
    <property type="molecule type" value="Genomic_DNA"/>
</dbReference>
<sequence length="471" mass="53801">MSTSSETLYWASVRDDFLVFVQQAFAFLYPGKTFDENWHIEAIIHHAMRCVAGELPRLIINLPPRQLKSFIISIALPAFVIGRDPTAKLICVSYSEDLAKSLARDFRRIVDSTWFQNVFPEVKRAKSTELEFVTDQGGFRLATSVGGTLTGRGGDIMIVDDPIKPQDALSDSLRNSANEWFRSTLLSRLDDKRYSILLIVMQRLHVNDLTGFVEAAGGFFKLSLPAIAERDETIDIRDGVAYKRLEGEALHEEREPIAILEGIRNQMGTANFAAQYQQHPEIPEGAMFKRAWFKFINKLPQPLPEGHYFVSIDTALSTAESADYSALTLIYADRNGYVICHAERGHWDYEELKRRAHSYIERFGRDNVDFIVEATGAGISLISYLRKNLLHCFSYFPKDGKQTRAAYALPTIHEGRVFILNQPGKNAWIEPYLNEFLTFPHGRFDDQVDSLVQFIIWAEKRFNPQTRIWFA</sequence>
<dbReference type="InterPro" id="IPR035421">
    <property type="entry name" value="Terminase_6C"/>
</dbReference>
<accession>A0A1G7Z2P0</accession>
<evidence type="ECO:0000259" key="2">
    <source>
        <dbReference type="Pfam" id="PF17289"/>
    </source>
</evidence>
<keyword evidence="1" id="KW-1188">Viral release from host cell</keyword>